<comment type="caution">
    <text evidence="1">The sequence shown here is derived from an EMBL/GenBank/DDBJ whole genome shotgun (WGS) entry which is preliminary data.</text>
</comment>
<name>A0A2T9WTU6_NANST</name>
<dbReference type="Proteomes" id="UP000245908">
    <property type="component" value="Unassembled WGS sequence"/>
</dbReference>
<protein>
    <submittedName>
        <fullName evidence="1">Uncharacterized protein</fullName>
    </submittedName>
</protein>
<evidence type="ECO:0000313" key="1">
    <source>
        <dbReference type="EMBL" id="PVU71241.1"/>
    </source>
</evidence>
<organism evidence="1 2">
    <name type="scientific">Nanobsidianus stetteri</name>
    <dbReference type="NCBI Taxonomy" id="1294122"/>
    <lineage>
        <taxon>Archaea</taxon>
        <taxon>Nanobdellota</taxon>
        <taxon>Candidatus Nanoarchaeia</taxon>
        <taxon>Nanoarchaeales</taxon>
        <taxon>Nanopusillaceae</taxon>
        <taxon>Candidatus Nanobsidianus</taxon>
    </lineage>
</organism>
<dbReference type="EMBL" id="QEFH01000009">
    <property type="protein sequence ID" value="PVU71241.1"/>
    <property type="molecule type" value="Genomic_DNA"/>
</dbReference>
<proteinExistence type="predicted"/>
<gene>
    <name evidence="1" type="ORF">DDW05_01540</name>
</gene>
<accession>A0A2T9WTU6</accession>
<reference evidence="1 2" key="1">
    <citation type="journal article" date="2015" name="Appl. Environ. Microbiol.">
        <title>Nanoarchaeota, Their Sulfolobales Host, and Nanoarchaeota Virus Distribution across Yellowstone National Park Hot Springs.</title>
        <authorList>
            <person name="Munson-McGee J.H."/>
            <person name="Field E.K."/>
            <person name="Bateson M."/>
            <person name="Rooney C."/>
            <person name="Stepanauskas R."/>
            <person name="Young M.J."/>
        </authorList>
    </citation>
    <scope>NUCLEOTIDE SEQUENCE [LARGE SCALE GENOMIC DNA]</scope>
    <source>
        <strain evidence="1">SCGC AB-777_O03</strain>
    </source>
</reference>
<evidence type="ECO:0000313" key="2">
    <source>
        <dbReference type="Proteomes" id="UP000245908"/>
    </source>
</evidence>
<sequence length="184" mass="22277">MDDIKRKIVTEIEELIRSNLKYYVSESLEDIINNKNKSSTSYPSEVVFSIAYNKKEFRLDILTRYIERNYIDLYYKREGIEEERRIIYYKDGKRNKEVCIKNAYITPDKYIIPIVRYREKPIFDKNGKIIREDIEEEIKYVDVSSFENITLEIEKILLKYNVQSLNVYNHRIPPHRRFKLSALT</sequence>
<dbReference type="AlphaFoldDB" id="A0A2T9WTU6"/>